<dbReference type="KEGG" id="dog:HP555_12810"/>
<dbReference type="Pfam" id="PF17820">
    <property type="entry name" value="PDZ_6"/>
    <property type="match status" value="1"/>
</dbReference>
<keyword evidence="2 5" id="KW-0645">Protease</keyword>
<dbReference type="PROSITE" id="PS50106">
    <property type="entry name" value="PDZ"/>
    <property type="match status" value="1"/>
</dbReference>
<comment type="similarity">
    <text evidence="1 5">Belongs to the peptidase S41A family.</text>
</comment>
<dbReference type="InterPro" id="IPR055210">
    <property type="entry name" value="CtpA/B_N"/>
</dbReference>
<dbReference type="InterPro" id="IPR029045">
    <property type="entry name" value="ClpP/crotonase-like_dom_sf"/>
</dbReference>
<dbReference type="GO" id="GO:0006508">
    <property type="term" value="P:proteolysis"/>
    <property type="evidence" value="ECO:0007669"/>
    <property type="project" value="UniProtKB-KW"/>
</dbReference>
<dbReference type="CDD" id="cd06782">
    <property type="entry name" value="cpPDZ_CPP-like"/>
    <property type="match status" value="1"/>
</dbReference>
<evidence type="ECO:0000313" key="10">
    <source>
        <dbReference type="Proteomes" id="UP000596092"/>
    </source>
</evidence>
<accession>A0A7T6ARA9</accession>
<feature type="signal peptide" evidence="7">
    <location>
        <begin position="1"/>
        <end position="21"/>
    </location>
</feature>
<dbReference type="PANTHER" id="PTHR32060">
    <property type="entry name" value="TAIL-SPECIFIC PROTEASE"/>
    <property type="match status" value="1"/>
</dbReference>
<protein>
    <submittedName>
        <fullName evidence="9">S41 family peptidase</fullName>
    </submittedName>
</protein>
<dbReference type="InterPro" id="IPR004447">
    <property type="entry name" value="Peptidase_S41A"/>
</dbReference>
<evidence type="ECO:0000313" key="9">
    <source>
        <dbReference type="EMBL" id="QQG66683.1"/>
    </source>
</evidence>
<evidence type="ECO:0000256" key="1">
    <source>
        <dbReference type="ARBA" id="ARBA00009179"/>
    </source>
</evidence>
<dbReference type="Gene3D" id="3.90.226.10">
    <property type="entry name" value="2-enoyl-CoA Hydratase, Chain A, domain 1"/>
    <property type="match status" value="1"/>
</dbReference>
<evidence type="ECO:0000256" key="5">
    <source>
        <dbReference type="RuleBase" id="RU004404"/>
    </source>
</evidence>
<dbReference type="FunFam" id="3.30.750.44:FF:000001">
    <property type="entry name" value="S41 family peptidase"/>
    <property type="match status" value="1"/>
</dbReference>
<sequence length="456" mass="50173">MKRLFFLILIGIYCICTPLFADENKQEGDIYRDLETFANVLTLIQQHYVEEIDSNKVITGAINGMLNSLDPHSAYMTPEDFKDLEEETSGSFTGVGIEISIRDGVLTAVAPIEGTPADRKGIRSGDHIIRIDGALTKTMTLMEAVRKLRGEKGTAVTITIHRPEWKEPRDFTLTREAIPLISVKYTELEPGFGYIRVSNFQATTTRDLHNALKDLKKKHQTLGILLDLRNNPGGLLDQAAKVADLFLSRGVIVSIKGRDKEEQMVFEAHADDSYTDFPMVILVNGGSASGSEIVAGALQDHKRAVILGTTTFGKGSVQTILPLPEGAGLRLTTAKYYTPKGASIQATGIKPDMIVPLTANNDTEASSTSTDTDAGTTTSGSSKVIREKDLPGHLENEMVDEKTVESSKEEKTPDEQEERFQTIDNLQQMTKRLKEDNQLRTALFTLKSLSPSGRQK</sequence>
<keyword evidence="3 5" id="KW-0378">Hydrolase</keyword>
<dbReference type="SUPFAM" id="SSF50156">
    <property type="entry name" value="PDZ domain-like"/>
    <property type="match status" value="1"/>
</dbReference>
<keyword evidence="7" id="KW-0732">Signal</keyword>
<dbReference type="EMBL" id="CP054140">
    <property type="protein sequence ID" value="QQG66683.1"/>
    <property type="molecule type" value="Genomic_DNA"/>
</dbReference>
<dbReference type="GO" id="GO:0007165">
    <property type="term" value="P:signal transduction"/>
    <property type="evidence" value="ECO:0007669"/>
    <property type="project" value="TreeGrafter"/>
</dbReference>
<dbReference type="NCBIfam" id="TIGR00225">
    <property type="entry name" value="prc"/>
    <property type="match status" value="1"/>
</dbReference>
<dbReference type="Proteomes" id="UP000596092">
    <property type="component" value="Chromosome"/>
</dbReference>
<feature type="chain" id="PRO_5032530716" evidence="7">
    <location>
        <begin position="22"/>
        <end position="456"/>
    </location>
</feature>
<reference evidence="9 10" key="1">
    <citation type="submission" date="2020-05" db="EMBL/GenBank/DDBJ databases">
        <title>Complete genome of Desulfobulbus oligotrophicus.</title>
        <authorList>
            <person name="Podar M."/>
        </authorList>
    </citation>
    <scope>NUCLEOTIDE SEQUENCE [LARGE SCALE GENOMIC DNA]</scope>
    <source>
        <strain evidence="9 10">Prop6</strain>
    </source>
</reference>
<evidence type="ECO:0000259" key="8">
    <source>
        <dbReference type="PROSITE" id="PS50106"/>
    </source>
</evidence>
<feature type="compositionally biased region" description="Low complexity" evidence="6">
    <location>
        <begin position="365"/>
        <end position="382"/>
    </location>
</feature>
<dbReference type="InterPro" id="IPR005151">
    <property type="entry name" value="Tail-specific_protease"/>
</dbReference>
<dbReference type="PANTHER" id="PTHR32060:SF30">
    <property type="entry name" value="CARBOXY-TERMINAL PROCESSING PROTEASE CTPA"/>
    <property type="match status" value="1"/>
</dbReference>
<dbReference type="GO" id="GO:0030288">
    <property type="term" value="C:outer membrane-bounded periplasmic space"/>
    <property type="evidence" value="ECO:0007669"/>
    <property type="project" value="TreeGrafter"/>
</dbReference>
<evidence type="ECO:0000256" key="6">
    <source>
        <dbReference type="SAM" id="MobiDB-lite"/>
    </source>
</evidence>
<dbReference type="CDD" id="cd07560">
    <property type="entry name" value="Peptidase_S41_CPP"/>
    <property type="match status" value="1"/>
</dbReference>
<feature type="region of interest" description="Disordered" evidence="6">
    <location>
        <begin position="361"/>
        <end position="421"/>
    </location>
</feature>
<dbReference type="InterPro" id="IPR001478">
    <property type="entry name" value="PDZ"/>
</dbReference>
<gene>
    <name evidence="9" type="ORF">HP555_12810</name>
</gene>
<dbReference type="Gene3D" id="2.30.42.10">
    <property type="match status" value="1"/>
</dbReference>
<name>A0A7T6ARA9_9BACT</name>
<feature type="compositionally biased region" description="Basic and acidic residues" evidence="6">
    <location>
        <begin position="384"/>
        <end position="421"/>
    </location>
</feature>
<dbReference type="Gene3D" id="3.30.750.44">
    <property type="match status" value="1"/>
</dbReference>
<keyword evidence="4 5" id="KW-0720">Serine protease</keyword>
<dbReference type="FunFam" id="3.90.226.10:FF:000029">
    <property type="entry name" value="Peptidase, S41 family"/>
    <property type="match status" value="1"/>
</dbReference>
<evidence type="ECO:0000256" key="3">
    <source>
        <dbReference type="ARBA" id="ARBA00022801"/>
    </source>
</evidence>
<dbReference type="Pfam" id="PF03572">
    <property type="entry name" value="Peptidase_S41"/>
    <property type="match status" value="1"/>
</dbReference>
<dbReference type="Pfam" id="PF22694">
    <property type="entry name" value="CtpB_N-like"/>
    <property type="match status" value="1"/>
</dbReference>
<dbReference type="InterPro" id="IPR036034">
    <property type="entry name" value="PDZ_sf"/>
</dbReference>
<dbReference type="AlphaFoldDB" id="A0A7T6ARA9"/>
<dbReference type="GO" id="GO:0004175">
    <property type="term" value="F:endopeptidase activity"/>
    <property type="evidence" value="ECO:0007669"/>
    <property type="project" value="TreeGrafter"/>
</dbReference>
<organism evidence="9 10">
    <name type="scientific">Desulfobulbus oligotrophicus</name>
    <dbReference type="NCBI Taxonomy" id="1909699"/>
    <lineage>
        <taxon>Bacteria</taxon>
        <taxon>Pseudomonadati</taxon>
        <taxon>Thermodesulfobacteriota</taxon>
        <taxon>Desulfobulbia</taxon>
        <taxon>Desulfobulbales</taxon>
        <taxon>Desulfobulbaceae</taxon>
        <taxon>Desulfobulbus</taxon>
    </lineage>
</organism>
<dbReference type="GO" id="GO:0008236">
    <property type="term" value="F:serine-type peptidase activity"/>
    <property type="evidence" value="ECO:0007669"/>
    <property type="project" value="UniProtKB-KW"/>
</dbReference>
<dbReference type="RefSeq" id="WP_199262966.1">
    <property type="nucleotide sequence ID" value="NZ_CP054140.1"/>
</dbReference>
<dbReference type="SMART" id="SM00228">
    <property type="entry name" value="PDZ"/>
    <property type="match status" value="1"/>
</dbReference>
<dbReference type="InterPro" id="IPR041489">
    <property type="entry name" value="PDZ_6"/>
</dbReference>
<evidence type="ECO:0000256" key="7">
    <source>
        <dbReference type="SAM" id="SignalP"/>
    </source>
</evidence>
<proteinExistence type="inferred from homology"/>
<dbReference type="SMART" id="SM00245">
    <property type="entry name" value="TSPc"/>
    <property type="match status" value="1"/>
</dbReference>
<feature type="domain" description="PDZ" evidence="8">
    <location>
        <begin position="81"/>
        <end position="149"/>
    </location>
</feature>
<dbReference type="SUPFAM" id="SSF52096">
    <property type="entry name" value="ClpP/crotonase"/>
    <property type="match status" value="1"/>
</dbReference>
<evidence type="ECO:0000256" key="4">
    <source>
        <dbReference type="ARBA" id="ARBA00022825"/>
    </source>
</evidence>
<dbReference type="FunFam" id="2.30.42.10:FF:000063">
    <property type="entry name" value="Peptidase, S41 family"/>
    <property type="match status" value="1"/>
</dbReference>
<evidence type="ECO:0000256" key="2">
    <source>
        <dbReference type="ARBA" id="ARBA00022670"/>
    </source>
</evidence>
<keyword evidence="10" id="KW-1185">Reference proteome</keyword>